<keyword evidence="4" id="KW-0963">Cytoplasm</keyword>
<dbReference type="GO" id="GO:0005634">
    <property type="term" value="C:nucleus"/>
    <property type="evidence" value="ECO:0007669"/>
    <property type="project" value="UniProtKB-SubCell"/>
</dbReference>
<comment type="subcellular location">
    <subcellularLocation>
        <location evidence="2">Cytoplasm</location>
    </subcellularLocation>
    <subcellularLocation>
        <location evidence="1">Nucleus</location>
    </subcellularLocation>
</comment>
<keyword evidence="7" id="KW-0804">Transcription</keyword>
<keyword evidence="8" id="KW-0539">Nucleus</keyword>
<evidence type="ECO:0000256" key="9">
    <source>
        <dbReference type="SAM" id="MobiDB-lite"/>
    </source>
</evidence>
<proteinExistence type="inferred from homology"/>
<feature type="region of interest" description="Disordered" evidence="9">
    <location>
        <begin position="386"/>
        <end position="416"/>
    </location>
</feature>
<dbReference type="EMBL" id="CAJHIT010000007">
    <property type="protein sequence ID" value="CAD6503132.1"/>
    <property type="molecule type" value="Genomic_DNA"/>
</dbReference>
<dbReference type="InterPro" id="IPR013734">
    <property type="entry name" value="TF_Nrm1/Whi5"/>
</dbReference>
<keyword evidence="6" id="KW-0805">Transcription regulation</keyword>
<dbReference type="GO" id="GO:0005737">
    <property type="term" value="C:cytoplasm"/>
    <property type="evidence" value="ECO:0007669"/>
    <property type="project" value="UniProtKB-SubCell"/>
</dbReference>
<evidence type="ECO:0000256" key="5">
    <source>
        <dbReference type="ARBA" id="ARBA00022491"/>
    </source>
</evidence>
<gene>
    <name evidence="10" type="ORF">BGTH12_LOCUS4490</name>
</gene>
<feature type="compositionally biased region" description="Polar residues" evidence="9">
    <location>
        <begin position="12"/>
        <end position="22"/>
    </location>
</feature>
<feature type="region of interest" description="Disordered" evidence="9">
    <location>
        <begin position="1"/>
        <end position="30"/>
    </location>
</feature>
<evidence type="ECO:0000256" key="4">
    <source>
        <dbReference type="ARBA" id="ARBA00022490"/>
    </source>
</evidence>
<sequence>MKRTQGHGLRSPTISRPTSTNLLFHHSSRRGRACREGARSGIVMSSLVEKSQPQIVVDAVLKRAEVGKIGRTLKTRLAFAQFKVMRGWEDLSIDAIEPKVQELRQHLRADVKKEFLPEDSEMMISSDQSQPQPRYSLGSRFRNAIDASRQTITSKSRALDRSCGKRRNQEWLDDPSCFIGSRKRHCSSPLGHPHTYQDLPLTQSSPIKSPHQAHFTTTVGPGLSFYADSYRPRHLLDGLLDESEEDEVSLPLYSFNINSSPPRTPPLWSRENGERCCEHIERLEGEENEHLFQRPAFSPPAVDPTRLTCHPKTPPRHATVPSLSRPISMAEADLLCEPESLTPASPTFDFSDFVNITPSPARPPWPLTPQTDNVSGVFNHRHSIFHAKSSPRKPNIPPGPRDPQEVGHSWRGQYCW</sequence>
<evidence type="ECO:0000256" key="7">
    <source>
        <dbReference type="ARBA" id="ARBA00023163"/>
    </source>
</evidence>
<evidence type="ECO:0000313" key="11">
    <source>
        <dbReference type="Proteomes" id="UP000683417"/>
    </source>
</evidence>
<evidence type="ECO:0000256" key="3">
    <source>
        <dbReference type="ARBA" id="ARBA00006922"/>
    </source>
</evidence>
<organism evidence="10 11">
    <name type="scientific">Blumeria graminis f. sp. triticale</name>
    <dbReference type="NCBI Taxonomy" id="1689686"/>
    <lineage>
        <taxon>Eukaryota</taxon>
        <taxon>Fungi</taxon>
        <taxon>Dikarya</taxon>
        <taxon>Ascomycota</taxon>
        <taxon>Pezizomycotina</taxon>
        <taxon>Leotiomycetes</taxon>
        <taxon>Erysiphales</taxon>
        <taxon>Erysiphaceae</taxon>
        <taxon>Blumeria</taxon>
    </lineage>
</organism>
<evidence type="ECO:0000256" key="8">
    <source>
        <dbReference type="ARBA" id="ARBA00023242"/>
    </source>
</evidence>
<dbReference type="PANTHER" id="PTHR40468:SF1">
    <property type="entry name" value="TOPOISOMERASE I DAMAGE AFFECTED PROTEIN 11"/>
    <property type="match status" value="1"/>
</dbReference>
<dbReference type="Proteomes" id="UP000683417">
    <property type="component" value="Unassembled WGS sequence"/>
</dbReference>
<keyword evidence="5" id="KW-0678">Repressor</keyword>
<dbReference type="AlphaFoldDB" id="A0A9W4D745"/>
<comment type="caution">
    <text evidence="10">The sequence shown here is derived from an EMBL/GenBank/DDBJ whole genome shotgun (WGS) entry which is preliminary data.</text>
</comment>
<evidence type="ECO:0000313" key="10">
    <source>
        <dbReference type="EMBL" id="CAD6503132.1"/>
    </source>
</evidence>
<name>A0A9W4D745_BLUGR</name>
<reference evidence="10" key="1">
    <citation type="submission" date="2020-10" db="EMBL/GenBank/DDBJ databases">
        <authorList>
            <person name="Muller C M."/>
        </authorList>
    </citation>
    <scope>NUCLEOTIDE SEQUENCE</scope>
    <source>
        <strain evidence="10">THUN-12</strain>
    </source>
</reference>
<evidence type="ECO:0000256" key="6">
    <source>
        <dbReference type="ARBA" id="ARBA00023015"/>
    </source>
</evidence>
<dbReference type="PANTHER" id="PTHR40468">
    <property type="entry name" value="YALI0A15257P"/>
    <property type="match status" value="1"/>
</dbReference>
<evidence type="ECO:0000256" key="1">
    <source>
        <dbReference type="ARBA" id="ARBA00004123"/>
    </source>
</evidence>
<evidence type="ECO:0000256" key="2">
    <source>
        <dbReference type="ARBA" id="ARBA00004496"/>
    </source>
</evidence>
<dbReference type="Pfam" id="PF08528">
    <property type="entry name" value="Whi5"/>
    <property type="match status" value="1"/>
</dbReference>
<accession>A0A9W4D745</accession>
<comment type="similarity">
    <text evidence="3">Belongs to the WHI5/NRM1 family.</text>
</comment>
<protein>
    <submittedName>
        <fullName evidence="10">BgTH12-02801</fullName>
    </submittedName>
</protein>